<comment type="caution">
    <text evidence="2">The sequence shown here is derived from an EMBL/GenBank/DDBJ whole genome shotgun (WGS) entry which is preliminary data.</text>
</comment>
<dbReference type="InterPro" id="IPR010982">
    <property type="entry name" value="Lambda_DNA-bd_dom_sf"/>
</dbReference>
<evidence type="ECO:0000313" key="3">
    <source>
        <dbReference type="Proteomes" id="UP001501509"/>
    </source>
</evidence>
<dbReference type="Gene3D" id="1.10.260.40">
    <property type="entry name" value="lambda repressor-like DNA-binding domains"/>
    <property type="match status" value="1"/>
</dbReference>
<evidence type="ECO:0000313" key="2">
    <source>
        <dbReference type="EMBL" id="GAA2629990.1"/>
    </source>
</evidence>
<gene>
    <name evidence="2" type="ORF">GCM10010411_79670</name>
</gene>
<reference evidence="3" key="1">
    <citation type="journal article" date="2019" name="Int. J. Syst. Evol. Microbiol.">
        <title>The Global Catalogue of Microorganisms (GCM) 10K type strain sequencing project: providing services to taxonomists for standard genome sequencing and annotation.</title>
        <authorList>
            <consortium name="The Broad Institute Genomics Platform"/>
            <consortium name="The Broad Institute Genome Sequencing Center for Infectious Disease"/>
            <person name="Wu L."/>
            <person name="Ma J."/>
        </authorList>
    </citation>
    <scope>NUCLEOTIDE SEQUENCE [LARGE SCALE GENOMIC DNA]</scope>
    <source>
        <strain evidence="3">JCM 6833</strain>
    </source>
</reference>
<sequence>MSAKPSPDPMSSMWAWLAYDLRFYRTRARMSGETFGRIIGVVRSTVSRLESGDLRLDEKQAAALDTHFATGGHFLRLLTYAKLGHDPDWFKEHLGYESRASLLKIYELSLIPGLLQTPDYARACFEVAGAEDVEAEVSARIARQETLERSPRPVMTVVLRRT</sequence>
<accession>A0ABP6D1I7</accession>
<dbReference type="InterPro" id="IPR043917">
    <property type="entry name" value="DUF5753"/>
</dbReference>
<protein>
    <recommendedName>
        <fullName evidence="1">DUF5753 domain-containing protein</fullName>
    </recommendedName>
</protein>
<dbReference type="SUPFAM" id="SSF47413">
    <property type="entry name" value="lambda repressor-like DNA-binding domains"/>
    <property type="match status" value="1"/>
</dbReference>
<dbReference type="InterPro" id="IPR001387">
    <property type="entry name" value="Cro/C1-type_HTH"/>
</dbReference>
<proteinExistence type="predicted"/>
<keyword evidence="3" id="KW-1185">Reference proteome</keyword>
<evidence type="ECO:0000259" key="1">
    <source>
        <dbReference type="Pfam" id="PF19054"/>
    </source>
</evidence>
<dbReference type="EMBL" id="BAAATD010000014">
    <property type="protein sequence ID" value="GAA2629990.1"/>
    <property type="molecule type" value="Genomic_DNA"/>
</dbReference>
<dbReference type="CDD" id="cd00093">
    <property type="entry name" value="HTH_XRE"/>
    <property type="match status" value="1"/>
</dbReference>
<name>A0ABP6D1I7_9ACTN</name>
<organism evidence="2 3">
    <name type="scientific">Actinomadura fulvescens</name>
    <dbReference type="NCBI Taxonomy" id="46160"/>
    <lineage>
        <taxon>Bacteria</taxon>
        <taxon>Bacillati</taxon>
        <taxon>Actinomycetota</taxon>
        <taxon>Actinomycetes</taxon>
        <taxon>Streptosporangiales</taxon>
        <taxon>Thermomonosporaceae</taxon>
        <taxon>Actinomadura</taxon>
    </lineage>
</organism>
<feature type="domain" description="DUF5753" evidence="1">
    <location>
        <begin position="91"/>
        <end position="160"/>
    </location>
</feature>
<dbReference type="Proteomes" id="UP001501509">
    <property type="component" value="Unassembled WGS sequence"/>
</dbReference>
<dbReference type="Pfam" id="PF19054">
    <property type="entry name" value="DUF5753"/>
    <property type="match status" value="1"/>
</dbReference>